<comment type="caution">
    <text evidence="7">The sequence shown here is derived from an EMBL/GenBank/DDBJ whole genome shotgun (WGS) entry which is preliminary data.</text>
</comment>
<keyword evidence="8" id="KW-1185">Reference proteome</keyword>
<evidence type="ECO:0000313" key="8">
    <source>
        <dbReference type="Proteomes" id="UP000769780"/>
    </source>
</evidence>
<dbReference type="Proteomes" id="UP000769780">
    <property type="component" value="Unassembled WGS sequence"/>
</dbReference>
<evidence type="ECO:0000256" key="3">
    <source>
        <dbReference type="ARBA" id="ARBA00022692"/>
    </source>
</evidence>
<gene>
    <name evidence="7" type="ORF">H0185_06085</name>
</gene>
<evidence type="ECO:0000256" key="4">
    <source>
        <dbReference type="ARBA" id="ARBA00022989"/>
    </source>
</evidence>
<dbReference type="InterPro" id="IPR002794">
    <property type="entry name" value="DUF92_TMEM19"/>
</dbReference>
<protein>
    <submittedName>
        <fullName evidence="7">DUF92 domain-containing protein</fullName>
    </submittedName>
</protein>
<dbReference type="PANTHER" id="PTHR13353">
    <property type="entry name" value="TRANSMEMBRANE PROTEIN 19"/>
    <property type="match status" value="1"/>
</dbReference>
<comment type="similarity">
    <text evidence="2">Belongs to the TMEM19 family.</text>
</comment>
<keyword evidence="4 6" id="KW-1133">Transmembrane helix</keyword>
<evidence type="ECO:0000256" key="5">
    <source>
        <dbReference type="ARBA" id="ARBA00023136"/>
    </source>
</evidence>
<name>A0ABS7K2G3_9BACI</name>
<evidence type="ECO:0000313" key="7">
    <source>
        <dbReference type="EMBL" id="MBY0096374.1"/>
    </source>
</evidence>
<sequence>MLSPSGAVMAVLVGSCLTLGFGIKGIIVMGTFFVSSSLLSKWNGKKKSSLVEIHEKGSVRDWAQVLANGGIAAAAGLSVFFWPTPLSFLALGISLASANSDTWASELGTLSKRPPISIRNFKRVATGTSGAISLGGTLAGFLGSLLIAVVSTLLFQLSLELFFFILFFGFFGMLIDTILGAYLQAEYICRKCGLHIEKPIHCHEEAVLCKGSSWIRNDTVNFISSLSAVLLGLFFFNGF</sequence>
<feature type="transmembrane region" description="Helical" evidence="6">
    <location>
        <begin position="65"/>
        <end position="82"/>
    </location>
</feature>
<feature type="transmembrane region" description="Helical" evidence="6">
    <location>
        <begin position="131"/>
        <end position="155"/>
    </location>
</feature>
<feature type="transmembrane region" description="Helical" evidence="6">
    <location>
        <begin position="6"/>
        <end position="39"/>
    </location>
</feature>
<dbReference type="PANTHER" id="PTHR13353:SF5">
    <property type="entry name" value="TRANSMEMBRANE PROTEIN 19"/>
    <property type="match status" value="1"/>
</dbReference>
<evidence type="ECO:0000256" key="6">
    <source>
        <dbReference type="SAM" id="Phobius"/>
    </source>
</evidence>
<evidence type="ECO:0000256" key="2">
    <source>
        <dbReference type="ARBA" id="ARBA00009012"/>
    </source>
</evidence>
<keyword evidence="5 6" id="KW-0472">Membrane</keyword>
<reference evidence="7 8" key="1">
    <citation type="submission" date="2020-07" db="EMBL/GenBank/DDBJ databases">
        <title>Fungal Genomes of the International Space Station.</title>
        <authorList>
            <person name="Seuylemezian A."/>
            <person name="Singh N.K."/>
            <person name="Wood J."/>
            <person name="Venkateswaran K."/>
        </authorList>
    </citation>
    <scope>NUCLEOTIDE SEQUENCE [LARGE SCALE GENOMIC DNA]</scope>
    <source>
        <strain evidence="7 8">PL-B2</strain>
    </source>
</reference>
<dbReference type="EMBL" id="JACWFH010000008">
    <property type="protein sequence ID" value="MBY0096374.1"/>
    <property type="molecule type" value="Genomic_DNA"/>
</dbReference>
<evidence type="ECO:0000256" key="1">
    <source>
        <dbReference type="ARBA" id="ARBA00004141"/>
    </source>
</evidence>
<dbReference type="Pfam" id="PF01940">
    <property type="entry name" value="DUF92"/>
    <property type="match status" value="1"/>
</dbReference>
<accession>A0ABS7K2G3</accession>
<feature type="transmembrane region" description="Helical" evidence="6">
    <location>
        <begin position="161"/>
        <end position="183"/>
    </location>
</feature>
<feature type="transmembrane region" description="Helical" evidence="6">
    <location>
        <begin position="219"/>
        <end position="236"/>
    </location>
</feature>
<comment type="subcellular location">
    <subcellularLocation>
        <location evidence="1">Membrane</location>
        <topology evidence="1">Multi-pass membrane protein</topology>
    </subcellularLocation>
</comment>
<keyword evidence="3 6" id="KW-0812">Transmembrane</keyword>
<organism evidence="7 8">
    <name type="scientific">Mesobacillus maritimus</name>
    <dbReference type="NCBI Taxonomy" id="1643336"/>
    <lineage>
        <taxon>Bacteria</taxon>
        <taxon>Bacillati</taxon>
        <taxon>Bacillota</taxon>
        <taxon>Bacilli</taxon>
        <taxon>Bacillales</taxon>
        <taxon>Bacillaceae</taxon>
        <taxon>Mesobacillus</taxon>
    </lineage>
</organism>
<proteinExistence type="inferred from homology"/>